<dbReference type="RefSeq" id="WP_083530335.1">
    <property type="nucleotide sequence ID" value="NZ_CBCRUZ010000018.1"/>
</dbReference>
<keyword evidence="3" id="KW-0804">Transcription</keyword>
<evidence type="ECO:0000256" key="1">
    <source>
        <dbReference type="ARBA" id="ARBA00023015"/>
    </source>
</evidence>
<dbReference type="PANTHER" id="PTHR30055">
    <property type="entry name" value="HTH-TYPE TRANSCRIPTIONAL REGULATOR RUTR"/>
    <property type="match status" value="1"/>
</dbReference>
<dbReference type="InterPro" id="IPR009057">
    <property type="entry name" value="Homeodomain-like_sf"/>
</dbReference>
<dbReference type="EMBL" id="CP079105">
    <property type="protein sequence ID" value="QXQ12438.1"/>
    <property type="molecule type" value="Genomic_DNA"/>
</dbReference>
<accession>A0ABX8S3P8</accession>
<proteinExistence type="predicted"/>
<dbReference type="SUPFAM" id="SSF46689">
    <property type="entry name" value="Homeodomain-like"/>
    <property type="match status" value="1"/>
</dbReference>
<evidence type="ECO:0000256" key="4">
    <source>
        <dbReference type="PROSITE-ProRule" id="PRU00335"/>
    </source>
</evidence>
<dbReference type="PANTHER" id="PTHR30055:SF234">
    <property type="entry name" value="HTH-TYPE TRANSCRIPTIONAL REGULATOR BETI"/>
    <property type="match status" value="1"/>
</dbReference>
<protein>
    <submittedName>
        <fullName evidence="6">TetR/AcrR family transcriptional regulator</fullName>
    </submittedName>
</protein>
<organism evidence="6 7">
    <name type="scientific">Skermania pinensis</name>
    <dbReference type="NCBI Taxonomy" id="39122"/>
    <lineage>
        <taxon>Bacteria</taxon>
        <taxon>Bacillati</taxon>
        <taxon>Actinomycetota</taxon>
        <taxon>Actinomycetes</taxon>
        <taxon>Mycobacteriales</taxon>
        <taxon>Gordoniaceae</taxon>
        <taxon>Skermania</taxon>
    </lineage>
</organism>
<keyword evidence="7" id="KW-1185">Reference proteome</keyword>
<reference evidence="6" key="1">
    <citation type="submission" date="2021-07" db="EMBL/GenBank/DDBJ databases">
        <title>Candidatus Kaistella beijingensis sp. nov. isolated from a municipal wastewater treatment plant is involved in sludge foaming.</title>
        <authorList>
            <person name="Song Y."/>
            <person name="Liu S.-J."/>
        </authorList>
    </citation>
    <scope>NUCLEOTIDE SEQUENCE</scope>
    <source>
        <strain evidence="6">DSM 43998</strain>
    </source>
</reference>
<evidence type="ECO:0000259" key="5">
    <source>
        <dbReference type="PROSITE" id="PS50977"/>
    </source>
</evidence>
<gene>
    <name evidence="6" type="ORF">KV203_10570</name>
</gene>
<keyword evidence="2 4" id="KW-0238">DNA-binding</keyword>
<dbReference type="Proteomes" id="UP000887023">
    <property type="component" value="Chromosome"/>
</dbReference>
<evidence type="ECO:0000256" key="3">
    <source>
        <dbReference type="ARBA" id="ARBA00023163"/>
    </source>
</evidence>
<dbReference type="Gene3D" id="1.10.357.10">
    <property type="entry name" value="Tetracycline Repressor, domain 2"/>
    <property type="match status" value="1"/>
</dbReference>
<feature type="domain" description="HTH tetR-type" evidence="5">
    <location>
        <begin position="7"/>
        <end position="67"/>
    </location>
</feature>
<evidence type="ECO:0000256" key="2">
    <source>
        <dbReference type="ARBA" id="ARBA00023125"/>
    </source>
</evidence>
<dbReference type="Pfam" id="PF00440">
    <property type="entry name" value="TetR_N"/>
    <property type="match status" value="1"/>
</dbReference>
<dbReference type="InterPro" id="IPR036271">
    <property type="entry name" value="Tet_transcr_reg_TetR-rel_C_sf"/>
</dbReference>
<keyword evidence="1" id="KW-0805">Transcription regulation</keyword>
<sequence length="218" mass="25168">MPYRPGIRTRESVLSAFADLVVEKPFALITLDEIIETAKVTKGSLYHQFPSKYAIATELLEEEFDLGFENLRTSLDGLTPSLEMLGASMFESVRYQRFRPRYHAAVLLQTEIGRAPGHRYEVTDRWVGFFVEQLEAAKESGDVRPDIDSQRFGKRMLNAWVGIQQIAEFADEKEDVFTEIADLLQWVAESVVADDRRQYFETYVGRYAERMRSEPPNR</sequence>
<dbReference type="InterPro" id="IPR050109">
    <property type="entry name" value="HTH-type_TetR-like_transc_reg"/>
</dbReference>
<evidence type="ECO:0000313" key="6">
    <source>
        <dbReference type="EMBL" id="QXQ12438.1"/>
    </source>
</evidence>
<evidence type="ECO:0000313" key="7">
    <source>
        <dbReference type="Proteomes" id="UP000887023"/>
    </source>
</evidence>
<dbReference type="InterPro" id="IPR001647">
    <property type="entry name" value="HTH_TetR"/>
</dbReference>
<name>A0ABX8S3P8_9ACTN</name>
<dbReference type="SUPFAM" id="SSF48498">
    <property type="entry name" value="Tetracyclin repressor-like, C-terminal domain"/>
    <property type="match status" value="1"/>
</dbReference>
<dbReference type="PROSITE" id="PS50977">
    <property type="entry name" value="HTH_TETR_2"/>
    <property type="match status" value="1"/>
</dbReference>
<feature type="DNA-binding region" description="H-T-H motif" evidence="4">
    <location>
        <begin position="30"/>
        <end position="49"/>
    </location>
</feature>